<evidence type="ECO:0000313" key="4">
    <source>
        <dbReference type="EMBL" id="NQX48729.1"/>
    </source>
</evidence>
<dbReference type="GO" id="GO:0008168">
    <property type="term" value="F:methyltransferase activity"/>
    <property type="evidence" value="ECO:0007669"/>
    <property type="project" value="UniProtKB-KW"/>
</dbReference>
<dbReference type="SUPFAM" id="SSF53335">
    <property type="entry name" value="S-adenosyl-L-methionine-dependent methyltransferases"/>
    <property type="match status" value="1"/>
</dbReference>
<dbReference type="InterPro" id="IPR041698">
    <property type="entry name" value="Methyltransf_25"/>
</dbReference>
<dbReference type="GO" id="GO:0032259">
    <property type="term" value="P:methylation"/>
    <property type="evidence" value="ECO:0007669"/>
    <property type="project" value="UniProtKB-KW"/>
</dbReference>
<protein>
    <submittedName>
        <fullName evidence="4">Class I SAM-dependent methyltransferase</fullName>
    </submittedName>
</protein>
<dbReference type="Pfam" id="PF13649">
    <property type="entry name" value="Methyltransf_25"/>
    <property type="match status" value="1"/>
</dbReference>
<dbReference type="CDD" id="cd02440">
    <property type="entry name" value="AdoMet_MTases"/>
    <property type="match status" value="1"/>
</dbReference>
<feature type="domain" description="Methyltransferase" evidence="3">
    <location>
        <begin position="41"/>
        <end position="134"/>
    </location>
</feature>
<keyword evidence="1 4" id="KW-0489">Methyltransferase</keyword>
<dbReference type="Gene3D" id="2.20.25.110">
    <property type="entry name" value="S-adenosyl-L-methionine-dependent methyltransferases"/>
    <property type="match status" value="1"/>
</dbReference>
<evidence type="ECO:0000313" key="5">
    <source>
        <dbReference type="Proteomes" id="UP000711047"/>
    </source>
</evidence>
<evidence type="ECO:0000256" key="1">
    <source>
        <dbReference type="ARBA" id="ARBA00022603"/>
    </source>
</evidence>
<dbReference type="Gene3D" id="3.40.50.150">
    <property type="entry name" value="Vaccinia Virus protein VP39"/>
    <property type="match status" value="1"/>
</dbReference>
<sequence length="245" mass="27614">MIEHDNLEEYQDPVNYDLEFGGEEDKYQFYLELARSNPGEVLELACGTGLTTIQLAKAGIKMTGVDISSVMLAHARLKAEGLPVTFIESDARTFESDKRFAMIYLTGNAFQAFLSDQDQIGLLATVHKHLQPGGIVAFETRNPKGTELADEEETGWGSFIDKDGNIVKVSGTQRYDASRQIMHWVTIRDWGNKRTTSRISCRFTDQDALNSLLTRQGFRIEHQYADWDKTPFYPSASSIISVCRK</sequence>
<dbReference type="InterPro" id="IPR029063">
    <property type="entry name" value="SAM-dependent_MTases_sf"/>
</dbReference>
<keyword evidence="2" id="KW-0808">Transferase</keyword>
<comment type="caution">
    <text evidence="4">The sequence shown here is derived from an EMBL/GenBank/DDBJ whole genome shotgun (WGS) entry which is preliminary data.</text>
</comment>
<gene>
    <name evidence="4" type="ORF">HQN87_25750</name>
</gene>
<accession>A0ABX2DVK1</accession>
<name>A0ABX2DVK1_9BACL</name>
<organism evidence="4 5">
    <name type="scientific">Paenibacillus tritici</name>
    <dbReference type="NCBI Taxonomy" id="1873425"/>
    <lineage>
        <taxon>Bacteria</taxon>
        <taxon>Bacillati</taxon>
        <taxon>Bacillota</taxon>
        <taxon>Bacilli</taxon>
        <taxon>Bacillales</taxon>
        <taxon>Paenibacillaceae</taxon>
        <taxon>Paenibacillus</taxon>
    </lineage>
</organism>
<reference evidence="4 5" key="1">
    <citation type="submission" date="2020-05" db="EMBL/GenBank/DDBJ databases">
        <title>Paenibacillus glebae, sp. nov., Paenibacillus humi sp. nov., Paenibacillus pedi sp. nov., Paenibacillus terrestris sp. nov. and Paenibacillus terricola sp. nov., isolated from a forest top soil sample.</title>
        <authorList>
            <person name="Qi S."/>
            <person name="Carlier A."/>
            <person name="Cnockaert M."/>
            <person name="Vandamme P."/>
        </authorList>
    </citation>
    <scope>NUCLEOTIDE SEQUENCE [LARGE SCALE GENOMIC DNA]</scope>
    <source>
        <strain evidence="4 5">LMG 29502</strain>
    </source>
</reference>
<evidence type="ECO:0000259" key="3">
    <source>
        <dbReference type="Pfam" id="PF13649"/>
    </source>
</evidence>
<dbReference type="Proteomes" id="UP000711047">
    <property type="component" value="Unassembled WGS sequence"/>
</dbReference>
<dbReference type="EMBL" id="JABMKX010000017">
    <property type="protein sequence ID" value="NQX48729.1"/>
    <property type="molecule type" value="Genomic_DNA"/>
</dbReference>
<dbReference type="PANTHER" id="PTHR43861:SF1">
    <property type="entry name" value="TRANS-ACONITATE 2-METHYLTRANSFERASE"/>
    <property type="match status" value="1"/>
</dbReference>
<dbReference type="PANTHER" id="PTHR43861">
    <property type="entry name" value="TRANS-ACONITATE 2-METHYLTRANSFERASE-RELATED"/>
    <property type="match status" value="1"/>
</dbReference>
<keyword evidence="5" id="KW-1185">Reference proteome</keyword>
<evidence type="ECO:0000256" key="2">
    <source>
        <dbReference type="ARBA" id="ARBA00022679"/>
    </source>
</evidence>
<proteinExistence type="predicted"/>